<dbReference type="InterPro" id="IPR039182">
    <property type="entry name" value="Pop1"/>
</dbReference>
<evidence type="ECO:0000313" key="5">
    <source>
        <dbReference type="Proteomes" id="UP000001593"/>
    </source>
</evidence>
<name>A7SA20_NEMVE</name>
<dbReference type="AlphaFoldDB" id="A7SA20"/>
<dbReference type="Proteomes" id="UP000001593">
    <property type="component" value="Unassembled WGS sequence"/>
</dbReference>
<dbReference type="HOGENOM" id="CLU_866845_0_0_1"/>
<feature type="region of interest" description="Disordered" evidence="1">
    <location>
        <begin position="101"/>
        <end position="124"/>
    </location>
</feature>
<keyword evidence="2" id="KW-0472">Membrane</keyword>
<dbReference type="PANTHER" id="PTHR22731:SF3">
    <property type="entry name" value="RIBONUCLEASES P_MRP PROTEIN SUBUNIT POP1"/>
    <property type="match status" value="1"/>
</dbReference>
<reference evidence="4 5" key="1">
    <citation type="journal article" date="2007" name="Science">
        <title>Sea anemone genome reveals ancestral eumetazoan gene repertoire and genomic organization.</title>
        <authorList>
            <person name="Putnam N.H."/>
            <person name="Srivastava M."/>
            <person name="Hellsten U."/>
            <person name="Dirks B."/>
            <person name="Chapman J."/>
            <person name="Salamov A."/>
            <person name="Terry A."/>
            <person name="Shapiro H."/>
            <person name="Lindquist E."/>
            <person name="Kapitonov V.V."/>
            <person name="Jurka J."/>
            <person name="Genikhovich G."/>
            <person name="Grigoriev I.V."/>
            <person name="Lucas S.M."/>
            <person name="Steele R.E."/>
            <person name="Finnerty J.R."/>
            <person name="Technau U."/>
            <person name="Martindale M.Q."/>
            <person name="Rokhsar D.S."/>
        </authorList>
    </citation>
    <scope>NUCLEOTIDE SEQUENCE [LARGE SCALE GENOMIC DNA]</scope>
    <source>
        <strain evidence="5">CH2 X CH6</strain>
    </source>
</reference>
<keyword evidence="2" id="KW-0812">Transmembrane</keyword>
<protein>
    <recommendedName>
        <fullName evidence="3">Pop1 N-terminal domain-containing protein</fullName>
    </recommendedName>
</protein>
<dbReference type="STRING" id="45351.A7SA20"/>
<organism evidence="4 5">
    <name type="scientific">Nematostella vectensis</name>
    <name type="common">Starlet sea anemone</name>
    <dbReference type="NCBI Taxonomy" id="45351"/>
    <lineage>
        <taxon>Eukaryota</taxon>
        <taxon>Metazoa</taxon>
        <taxon>Cnidaria</taxon>
        <taxon>Anthozoa</taxon>
        <taxon>Hexacorallia</taxon>
        <taxon>Actiniaria</taxon>
        <taxon>Edwardsiidae</taxon>
        <taxon>Nematostella</taxon>
    </lineage>
</organism>
<accession>A7SA20</accession>
<feature type="region of interest" description="Disordered" evidence="1">
    <location>
        <begin position="1"/>
        <end position="34"/>
    </location>
</feature>
<dbReference type="EMBL" id="DS469607">
    <property type="protein sequence ID" value="EDO39382.1"/>
    <property type="molecule type" value="Genomic_DNA"/>
</dbReference>
<evidence type="ECO:0000256" key="1">
    <source>
        <dbReference type="SAM" id="MobiDB-lite"/>
    </source>
</evidence>
<evidence type="ECO:0000313" key="4">
    <source>
        <dbReference type="EMBL" id="EDO39382.1"/>
    </source>
</evidence>
<dbReference type="GO" id="GO:0005655">
    <property type="term" value="C:nucleolar ribonuclease P complex"/>
    <property type="evidence" value="ECO:0000318"/>
    <property type="project" value="GO_Central"/>
</dbReference>
<dbReference type="GO" id="GO:0001682">
    <property type="term" value="P:tRNA 5'-leader removal"/>
    <property type="evidence" value="ECO:0007669"/>
    <property type="project" value="InterPro"/>
</dbReference>
<evidence type="ECO:0000259" key="3">
    <source>
        <dbReference type="Pfam" id="PF06978"/>
    </source>
</evidence>
<evidence type="ECO:0000256" key="2">
    <source>
        <dbReference type="SAM" id="Phobius"/>
    </source>
</evidence>
<feature type="compositionally biased region" description="Low complexity" evidence="1">
    <location>
        <begin position="22"/>
        <end position="33"/>
    </location>
</feature>
<dbReference type="InterPro" id="IPR009723">
    <property type="entry name" value="Pop1_N"/>
</dbReference>
<dbReference type="PANTHER" id="PTHR22731">
    <property type="entry name" value="RIBONUCLEASES P/MRP PROTEIN SUBUNIT POP1"/>
    <property type="match status" value="1"/>
</dbReference>
<proteinExistence type="predicted"/>
<dbReference type="GO" id="GO:0000172">
    <property type="term" value="C:ribonuclease MRP complex"/>
    <property type="evidence" value="ECO:0000318"/>
    <property type="project" value="GO_Central"/>
</dbReference>
<dbReference type="PhylomeDB" id="A7SA20"/>
<feature type="compositionally biased region" description="Basic residues" evidence="1">
    <location>
        <begin position="110"/>
        <end position="121"/>
    </location>
</feature>
<keyword evidence="2" id="KW-1133">Transmembrane helix</keyword>
<feature type="domain" description="Pop1 N-terminal" evidence="3">
    <location>
        <begin position="46"/>
        <end position="123"/>
    </location>
</feature>
<dbReference type="GO" id="GO:0008033">
    <property type="term" value="P:tRNA processing"/>
    <property type="evidence" value="ECO:0000318"/>
    <property type="project" value="GO_Central"/>
</dbReference>
<gene>
    <name evidence="4" type="ORF">NEMVEDRAFT_v1g209074</name>
</gene>
<dbReference type="InParanoid" id="A7SA20"/>
<feature type="transmembrane region" description="Helical" evidence="2">
    <location>
        <begin position="265"/>
        <end position="285"/>
    </location>
</feature>
<dbReference type="Pfam" id="PF06978">
    <property type="entry name" value="POP1_N"/>
    <property type="match status" value="2"/>
</dbReference>
<keyword evidence="5" id="KW-1185">Reference proteome</keyword>
<dbReference type="eggNOG" id="KOG3322">
    <property type="taxonomic scope" value="Eukaryota"/>
</dbReference>
<sequence>MADQKPHVEQSSEVLSRKRKSPGVPSPSSASPSVTCVARGINVGEFAEARALELREMVRNMKEADGRTRKRIFQAPPKHMRRRAASHDVKRMPVRLREQAAKEMIPKTTTQKKSRRQRRKTSNLMEEYSRRQRQHMWLETHIWHAKRMKMVEKWGYRLAENPTDKSFKAAHRAVTHNCLLQDISYYCCTEVTGKHEDIVSAMKRITSPDTAPPNSHDYKESEEALLASCGDQQQLHITPPVHRGNLALAKKMVTIIAKKVTNLCFGFGSTLLVTMKLLMLLFVPVKRWLEQLLNKTTIQTLILLMDRTMRTLHKMPIGTKA</sequence>
<feature type="compositionally biased region" description="Basic and acidic residues" evidence="1">
    <location>
        <begin position="1"/>
        <end position="10"/>
    </location>
</feature>
<feature type="domain" description="Pop1 N-terminal" evidence="3">
    <location>
        <begin position="127"/>
        <end position="193"/>
    </location>
</feature>